<gene>
    <name evidence="2" type="ORF">GJ688_13895</name>
</gene>
<dbReference type="EMBL" id="WNKU01000018">
    <property type="protein sequence ID" value="MTV50064.1"/>
    <property type="molecule type" value="Genomic_DNA"/>
</dbReference>
<feature type="transmembrane region" description="Helical" evidence="1">
    <location>
        <begin position="151"/>
        <end position="175"/>
    </location>
</feature>
<dbReference type="OrthoDB" id="1679483at2"/>
<feature type="transmembrane region" description="Helical" evidence="1">
    <location>
        <begin position="53"/>
        <end position="71"/>
    </location>
</feature>
<evidence type="ECO:0000313" key="3">
    <source>
        <dbReference type="Proteomes" id="UP000430670"/>
    </source>
</evidence>
<dbReference type="NCBIfam" id="NF041644">
    <property type="entry name" value="CBO0543_fam"/>
    <property type="match status" value="1"/>
</dbReference>
<keyword evidence="1" id="KW-0812">Transmembrane</keyword>
<evidence type="ECO:0000313" key="2">
    <source>
        <dbReference type="EMBL" id="MTV50064.1"/>
    </source>
</evidence>
<accession>A0A6I3SM86</accession>
<keyword evidence="1" id="KW-0472">Membrane</keyword>
<organism evidence="2 3">
    <name type="scientific">Heliobacterium mobile</name>
    <name type="common">Heliobacillus mobilis</name>
    <dbReference type="NCBI Taxonomy" id="28064"/>
    <lineage>
        <taxon>Bacteria</taxon>
        <taxon>Bacillati</taxon>
        <taxon>Bacillota</taxon>
        <taxon>Clostridia</taxon>
        <taxon>Eubacteriales</taxon>
        <taxon>Heliobacteriaceae</taxon>
        <taxon>Heliobacterium</taxon>
    </lineage>
</organism>
<feature type="transmembrane region" description="Helical" evidence="1">
    <location>
        <begin position="83"/>
        <end position="106"/>
    </location>
</feature>
<comment type="caution">
    <text evidence="2">The sequence shown here is derived from an EMBL/GenBank/DDBJ whole genome shotgun (WGS) entry which is preliminary data.</text>
</comment>
<feature type="transmembrane region" description="Helical" evidence="1">
    <location>
        <begin position="29"/>
        <end position="46"/>
    </location>
</feature>
<keyword evidence="3" id="KW-1185">Reference proteome</keyword>
<dbReference type="AlphaFoldDB" id="A0A6I3SM86"/>
<name>A0A6I3SM86_HELMO</name>
<protein>
    <submittedName>
        <fullName evidence="2">Uncharacterized protein</fullName>
    </submittedName>
</protein>
<keyword evidence="1" id="KW-1133">Transmembrane helix</keyword>
<reference evidence="2 3" key="1">
    <citation type="submission" date="2019-11" db="EMBL/GenBank/DDBJ databases">
        <title>Whole-genome sequence of a the green, strictly anaerobic photosynthetic bacterium Heliobacillus mobilis DSM 6151.</title>
        <authorList>
            <person name="Kyndt J.A."/>
            <person name="Meyer T.E."/>
        </authorList>
    </citation>
    <scope>NUCLEOTIDE SEQUENCE [LARGE SCALE GENOMIC DNA]</scope>
    <source>
        <strain evidence="2 3">DSM 6151</strain>
    </source>
</reference>
<sequence length="211" mass="24741">MYYTDLIRDLRLQLWGIIYPQWRADLFSVRWWLIASVIAICYAIWWKYVDKHRLSNILLFGSFIAVSRIIMDDFGASVGGFVYAIRLISLGHALFLNDLTVFPLTFMLVYQYCSTWKSFLVCSVIANAVLCFAFLPLLSSLEILQLYTWRYYYTFLIILGIAIVMRAIMLTVLWFEEQDGTLERTELPSTLLAKPARRHQFSKSDSDKQKR</sequence>
<proteinExistence type="predicted"/>
<dbReference type="Proteomes" id="UP000430670">
    <property type="component" value="Unassembled WGS sequence"/>
</dbReference>
<feature type="transmembrane region" description="Helical" evidence="1">
    <location>
        <begin position="118"/>
        <end position="139"/>
    </location>
</feature>
<dbReference type="InterPro" id="IPR048147">
    <property type="entry name" value="CBO0543-like"/>
</dbReference>
<evidence type="ECO:0000256" key="1">
    <source>
        <dbReference type="SAM" id="Phobius"/>
    </source>
</evidence>
<dbReference type="RefSeq" id="WP_155477153.1">
    <property type="nucleotide sequence ID" value="NZ_WNKU01000018.1"/>
</dbReference>